<evidence type="ECO:0000313" key="9">
    <source>
        <dbReference type="EMBL" id="AFM22216.1"/>
    </source>
</evidence>
<evidence type="ECO:0000313" key="10">
    <source>
        <dbReference type="Proteomes" id="UP000006061"/>
    </source>
</evidence>
<dbReference type="AlphaFoldDB" id="I4BY59"/>
<dbReference type="Pfam" id="PF06808">
    <property type="entry name" value="DctM"/>
    <property type="match status" value="1"/>
</dbReference>
<evidence type="ECO:0000256" key="4">
    <source>
        <dbReference type="ARBA" id="ARBA00022692"/>
    </source>
</evidence>
<feature type="transmembrane region" description="Helical" evidence="7">
    <location>
        <begin position="408"/>
        <end position="431"/>
    </location>
</feature>
<feature type="domain" description="TRAP C4-dicarboxylate transport system permease DctM subunit" evidence="8">
    <location>
        <begin position="12"/>
        <end position="426"/>
    </location>
</feature>
<feature type="transmembrane region" description="Helical" evidence="7">
    <location>
        <begin position="169"/>
        <end position="191"/>
    </location>
</feature>
<feature type="transmembrane region" description="Helical" evidence="7">
    <location>
        <begin position="97"/>
        <end position="126"/>
    </location>
</feature>
<dbReference type="NCBIfam" id="TIGR00786">
    <property type="entry name" value="dctM"/>
    <property type="match status" value="1"/>
</dbReference>
<keyword evidence="4 7" id="KW-0812">Transmembrane</keyword>
<feature type="transmembrane region" description="Helical" evidence="7">
    <location>
        <begin position="328"/>
        <end position="346"/>
    </location>
</feature>
<dbReference type="STRING" id="891968.Anamo_1621"/>
<evidence type="ECO:0000256" key="7">
    <source>
        <dbReference type="SAM" id="Phobius"/>
    </source>
</evidence>
<feature type="transmembrane region" description="Helical" evidence="7">
    <location>
        <begin position="6"/>
        <end position="34"/>
    </location>
</feature>
<keyword evidence="10" id="KW-1185">Reference proteome</keyword>
<feature type="transmembrane region" description="Helical" evidence="7">
    <location>
        <begin position="351"/>
        <end position="367"/>
    </location>
</feature>
<feature type="transmembrane region" description="Helical" evidence="7">
    <location>
        <begin position="138"/>
        <end position="163"/>
    </location>
</feature>
<dbReference type="InterPro" id="IPR010656">
    <property type="entry name" value="DctM"/>
</dbReference>
<dbReference type="PATRIC" id="fig|891968.3.peg.1616"/>
<proteinExistence type="predicted"/>
<dbReference type="GO" id="GO:0022857">
    <property type="term" value="F:transmembrane transporter activity"/>
    <property type="evidence" value="ECO:0007669"/>
    <property type="project" value="TreeGrafter"/>
</dbReference>
<dbReference type="eggNOG" id="COG1593">
    <property type="taxonomic scope" value="Bacteria"/>
</dbReference>
<feature type="transmembrane region" description="Helical" evidence="7">
    <location>
        <begin position="287"/>
        <end position="308"/>
    </location>
</feature>
<organism evidence="9 10">
    <name type="scientific">Acetomicrobium mobile (strain ATCC BAA-54 / DSM 13181 / JCM 12221 / NGA)</name>
    <name type="common">Anaerobaculum mobile</name>
    <dbReference type="NCBI Taxonomy" id="891968"/>
    <lineage>
        <taxon>Bacteria</taxon>
        <taxon>Thermotogati</taxon>
        <taxon>Synergistota</taxon>
        <taxon>Synergistia</taxon>
        <taxon>Synergistales</taxon>
        <taxon>Acetomicrobiaceae</taxon>
        <taxon>Acetomicrobium</taxon>
    </lineage>
</organism>
<feature type="transmembrane region" description="Helical" evidence="7">
    <location>
        <begin position="55"/>
        <end position="77"/>
    </location>
</feature>
<keyword evidence="5 7" id="KW-1133">Transmembrane helix</keyword>
<feature type="transmembrane region" description="Helical" evidence="7">
    <location>
        <begin position="232"/>
        <end position="250"/>
    </location>
</feature>
<dbReference type="Proteomes" id="UP000006061">
    <property type="component" value="Chromosome"/>
</dbReference>
<keyword evidence="2" id="KW-1003">Cell membrane</keyword>
<dbReference type="PANTHER" id="PTHR33362">
    <property type="entry name" value="SIALIC ACID TRAP TRANSPORTER PERMEASE PROTEIN SIAT-RELATED"/>
    <property type="match status" value="1"/>
</dbReference>
<evidence type="ECO:0000256" key="2">
    <source>
        <dbReference type="ARBA" id="ARBA00022475"/>
    </source>
</evidence>
<feature type="transmembrane region" description="Helical" evidence="7">
    <location>
        <begin position="373"/>
        <end position="396"/>
    </location>
</feature>
<comment type="subcellular location">
    <subcellularLocation>
        <location evidence="1">Cell inner membrane</location>
        <topology evidence="1">Multi-pass membrane protein</topology>
    </subcellularLocation>
</comment>
<dbReference type="KEGG" id="amo:Anamo_1621"/>
<dbReference type="EMBL" id="CP003198">
    <property type="protein sequence ID" value="AFM22216.1"/>
    <property type="molecule type" value="Genomic_DNA"/>
</dbReference>
<reference evidence="10" key="1">
    <citation type="journal article" date="2013" name="Stand. Genomic Sci.">
        <title>Complete genome sequence of the moderate thermophile Anaerobaculum mobile type strain (NGA(T)).</title>
        <authorList>
            <person name="Mavromatis K."/>
            <person name="Stackebrandt E."/>
            <person name="Held B."/>
            <person name="Lapidus A."/>
            <person name="Nolan M."/>
            <person name="Lucas S."/>
            <person name="Hammon N."/>
            <person name="Deshpande S."/>
            <person name="Cheng J.F."/>
            <person name="Tapia R."/>
            <person name="Goodwin L.A."/>
            <person name="Pitluck S."/>
            <person name="Liolios K."/>
            <person name="Pagani I."/>
            <person name="Ivanova N."/>
            <person name="Mikhailova N."/>
            <person name="Huntemann M."/>
            <person name="Pati A."/>
            <person name="Chen A."/>
            <person name="Palaniappan K."/>
            <person name="Land M."/>
            <person name="Rohde M."/>
            <person name="Spring S."/>
            <person name="Goker M."/>
            <person name="Woyke T."/>
            <person name="Detter J.C."/>
            <person name="Bristow J."/>
            <person name="Eisen J.A."/>
            <person name="Markowitz V."/>
            <person name="Hugenholtz P."/>
            <person name="Klenk H.P."/>
            <person name="Kyrpides N.C."/>
        </authorList>
    </citation>
    <scope>NUCLEOTIDE SEQUENCE</scope>
    <source>
        <strain evidence="10">ATCC BAA-54 / DSM 13181 / NGA</strain>
    </source>
</reference>
<accession>I4BY59</accession>
<evidence type="ECO:0000256" key="5">
    <source>
        <dbReference type="ARBA" id="ARBA00022989"/>
    </source>
</evidence>
<keyword evidence="3" id="KW-0997">Cell inner membrane</keyword>
<dbReference type="HOGENOM" id="CLU_019824_4_1_0"/>
<evidence type="ECO:0000256" key="6">
    <source>
        <dbReference type="ARBA" id="ARBA00023136"/>
    </source>
</evidence>
<keyword evidence="6 7" id="KW-0472">Membrane</keyword>
<feature type="transmembrane region" description="Helical" evidence="7">
    <location>
        <begin position="256"/>
        <end position="275"/>
    </location>
</feature>
<gene>
    <name evidence="9" type="ordered locus">Anamo_1621</name>
</gene>
<protein>
    <submittedName>
        <fullName evidence="9">TRAP transporter, DctM subunit</fullName>
    </submittedName>
</protein>
<dbReference type="GO" id="GO:0005886">
    <property type="term" value="C:plasma membrane"/>
    <property type="evidence" value="ECO:0007669"/>
    <property type="project" value="UniProtKB-SubCell"/>
</dbReference>
<dbReference type="PIRSF" id="PIRSF006066">
    <property type="entry name" value="HI0050"/>
    <property type="match status" value="1"/>
</dbReference>
<dbReference type="InterPro" id="IPR004681">
    <property type="entry name" value="TRAP_DctM"/>
</dbReference>
<sequence precursor="true">MSLSITLLMVILILVALLLLGVPLPFCFGGAIMFMNVFADVSMAGMMMWDFNQMINLTLLSCPLFIYAGTLLSYSGVANALLDFVDILIGKIRGGLGVVSIVACAIIGAISGSGFTGIAATGPIMIPRMVEKGYPRGYATALVTVSSILGLLIPPSVIMIMFGWITQTSILACFLSTVGPGILITILFSIINVISVRRMPSVTEGKVTFEKMPSNITIDDPEQNKIKRFIKAIPALTVPFIILGGIYGGIFTPTEAAAVAAAVTIPIGVWFYKGLTIRSFLKSTRDTAISVGAIMTMMAFTLILSQTLVMLRAPQLFVDLVFKVTDNYFLILIFINIILFITGMIVNDITGILLLAPLLLPLVQAMGMNPIQLAAIMGTNLAMGGVTPPYASILYLGMRVGNCEFADILKPTMIFLLLGYVPAVFLTTYWAPLSMWLPTVLGYVK</sequence>
<evidence type="ECO:0000259" key="8">
    <source>
        <dbReference type="Pfam" id="PF06808"/>
    </source>
</evidence>
<evidence type="ECO:0000256" key="1">
    <source>
        <dbReference type="ARBA" id="ARBA00004429"/>
    </source>
</evidence>
<name>I4BY59_ACEMN</name>
<evidence type="ECO:0000256" key="3">
    <source>
        <dbReference type="ARBA" id="ARBA00022519"/>
    </source>
</evidence>